<dbReference type="PANTHER" id="PTHR11070:SF45">
    <property type="entry name" value="DNA 3'-5' HELICASE"/>
    <property type="match status" value="1"/>
</dbReference>
<evidence type="ECO:0000256" key="5">
    <source>
        <dbReference type="PROSITE-ProRule" id="PRU00560"/>
    </source>
</evidence>
<evidence type="ECO:0000256" key="3">
    <source>
        <dbReference type="ARBA" id="ARBA00022806"/>
    </source>
</evidence>
<dbReference type="Gene3D" id="3.30.2310.20">
    <property type="entry name" value="RelE-like"/>
    <property type="match status" value="1"/>
</dbReference>
<proteinExistence type="predicted"/>
<name>A0ABZ1BTV3_9FIRM</name>
<evidence type="ECO:0000256" key="2">
    <source>
        <dbReference type="ARBA" id="ARBA00022801"/>
    </source>
</evidence>
<keyword evidence="4 5" id="KW-0067">ATP-binding</keyword>
<dbReference type="Gene3D" id="3.40.50.300">
    <property type="entry name" value="P-loop containing nucleotide triphosphate hydrolases"/>
    <property type="match status" value="1"/>
</dbReference>
<evidence type="ECO:0000313" key="8">
    <source>
        <dbReference type="Proteomes" id="UP001332192"/>
    </source>
</evidence>
<dbReference type="InterPro" id="IPR000212">
    <property type="entry name" value="DNA_helicase_UvrD/REP"/>
</dbReference>
<dbReference type="PANTHER" id="PTHR11070">
    <property type="entry name" value="UVRD / RECB / PCRA DNA HELICASE FAMILY MEMBER"/>
    <property type="match status" value="1"/>
</dbReference>
<sequence length="650" mass="72317">MGTTGQPYLHGLFQRKLLFARSAKYQIRGIRPEDMPGLIERIGQLLYDPVPDGRSKVKLEEIEHVYRVRAGDLRILYAFDSRTVQVLAIESRDKAYRGLEDLKRVVRELRVERCSARTEAVGAGAVEGVGTEEGAAAPAKGGGVRPAFDWEAWAEQLARQVAEDRETGGRRTKAPSAPLPRRIDAKWLADLGVPAEHHPKLIACRTEDELLEADVPPDLLAVVIDNLYINLPKAIEDPLYEVQQVSDLLRYREGELLDFLLHLDEEQRKLADWRVAGPSLIRGGPGTGKSTVALYRVKELVDRWSPDSTGPRGKPRILFTTYTNSLIRSSRQLLEQLLGPQAECVDVDTADRVAMRILAASGERPTVVELADARTAVREAIASVPQFADRSLGLARLRPDYWLEEFEWVIDGRALSSVEEYLAVDRAGREVALRPEQRRAVWALYEAFLRRLRERSPEAVTWGQVRRRALELVKGGQYAFRYDAVVVDEAQDLTPVALSLLSELSQDPSGLYLTADINQSLYARGVSWHQVSARLRLRGRSVVLRRNYRLAQSIAQAASAFLRAAWGADDGGGAGAGTPMVGGPLSPSGRRALADAEALVRECVHDGPPPVLMGYRTEAEQYDRAVSYIRRACQCSKRKLLKLGKRESPS</sequence>
<dbReference type="InterPro" id="IPR027417">
    <property type="entry name" value="P-loop_NTPase"/>
</dbReference>
<evidence type="ECO:0000259" key="6">
    <source>
        <dbReference type="PROSITE" id="PS51198"/>
    </source>
</evidence>
<dbReference type="SUPFAM" id="SSF52540">
    <property type="entry name" value="P-loop containing nucleoside triphosphate hydrolases"/>
    <property type="match status" value="1"/>
</dbReference>
<keyword evidence="2 5" id="KW-0378">Hydrolase</keyword>
<dbReference type="SUPFAM" id="SSF143011">
    <property type="entry name" value="RelE-like"/>
    <property type="match status" value="1"/>
</dbReference>
<keyword evidence="1 5" id="KW-0547">Nucleotide-binding</keyword>
<dbReference type="Pfam" id="PF00580">
    <property type="entry name" value="UvrD-helicase"/>
    <property type="match status" value="1"/>
</dbReference>
<evidence type="ECO:0000313" key="7">
    <source>
        <dbReference type="EMBL" id="WRP16204.1"/>
    </source>
</evidence>
<feature type="binding site" evidence="5">
    <location>
        <begin position="283"/>
        <end position="290"/>
    </location>
    <ligand>
        <name>ATP</name>
        <dbReference type="ChEBI" id="CHEBI:30616"/>
    </ligand>
</feature>
<organism evidence="7 8">
    <name type="scientific">Carboxydichorda subterranea</name>
    <dbReference type="NCBI Taxonomy" id="3109565"/>
    <lineage>
        <taxon>Bacteria</taxon>
        <taxon>Bacillati</taxon>
        <taxon>Bacillota</taxon>
        <taxon>Limnochordia</taxon>
        <taxon>Limnochordales</taxon>
        <taxon>Geochordaceae</taxon>
        <taxon>Carboxydichorda</taxon>
    </lineage>
</organism>
<dbReference type="InterPro" id="IPR014016">
    <property type="entry name" value="UvrD-like_ATP-bd"/>
</dbReference>
<evidence type="ECO:0000256" key="1">
    <source>
        <dbReference type="ARBA" id="ARBA00022741"/>
    </source>
</evidence>
<dbReference type="RefSeq" id="WP_324715476.1">
    <property type="nucleotide sequence ID" value="NZ_CP141615.1"/>
</dbReference>
<evidence type="ECO:0000256" key="4">
    <source>
        <dbReference type="ARBA" id="ARBA00022840"/>
    </source>
</evidence>
<keyword evidence="3 5" id="KW-0347">Helicase</keyword>
<feature type="domain" description="UvrD-like helicase ATP-binding" evidence="6">
    <location>
        <begin position="262"/>
        <end position="551"/>
    </location>
</feature>
<gene>
    <name evidence="7" type="ORF">U7230_08815</name>
</gene>
<keyword evidence="8" id="KW-1185">Reference proteome</keyword>
<dbReference type="PROSITE" id="PS51198">
    <property type="entry name" value="UVRD_HELICASE_ATP_BIND"/>
    <property type="match status" value="1"/>
</dbReference>
<protein>
    <submittedName>
        <fullName evidence="7">UvrD-helicase domain-containing protein</fullName>
    </submittedName>
</protein>
<accession>A0ABZ1BTV3</accession>
<dbReference type="EMBL" id="CP141615">
    <property type="protein sequence ID" value="WRP16204.1"/>
    <property type="molecule type" value="Genomic_DNA"/>
</dbReference>
<reference evidence="7 8" key="1">
    <citation type="journal article" date="2024" name="Front. Microbiol.">
        <title>Novel thermophilic genera Geochorda gen. nov. and Carboxydochorda gen. nov. from the deep terrestrial subsurface reveal the ecophysiological diversity in the class Limnochordia.</title>
        <authorList>
            <person name="Karnachuk O.V."/>
            <person name="Lukina A.P."/>
            <person name="Avakyan M.R."/>
            <person name="Kadnikov V.V."/>
            <person name="Begmatov S."/>
            <person name="Beletsky A.V."/>
            <person name="Vlasova K.G."/>
            <person name="Novikov A.A."/>
            <person name="Shcherbakova V.A."/>
            <person name="Mardanov A.V."/>
            <person name="Ravin N.V."/>
        </authorList>
    </citation>
    <scope>NUCLEOTIDE SEQUENCE [LARGE SCALE GENOMIC DNA]</scope>
    <source>
        <strain evidence="7 8">L945</strain>
    </source>
</reference>
<dbReference type="Proteomes" id="UP001332192">
    <property type="component" value="Chromosome"/>
</dbReference>
<dbReference type="InterPro" id="IPR035093">
    <property type="entry name" value="RelE/ParE_toxin_dom_sf"/>
</dbReference>